<protein>
    <submittedName>
        <fullName evidence="1">7564_t:CDS:1</fullName>
    </submittedName>
</protein>
<proteinExistence type="predicted"/>
<evidence type="ECO:0000313" key="1">
    <source>
        <dbReference type="EMBL" id="CAI2163408.1"/>
    </source>
</evidence>
<accession>A0A9W4WI30</accession>
<gene>
    <name evidence="1" type="ORF">FWILDA_LOCUS1053</name>
</gene>
<organism evidence="1 2">
    <name type="scientific">Funneliformis geosporum</name>
    <dbReference type="NCBI Taxonomy" id="1117311"/>
    <lineage>
        <taxon>Eukaryota</taxon>
        <taxon>Fungi</taxon>
        <taxon>Fungi incertae sedis</taxon>
        <taxon>Mucoromycota</taxon>
        <taxon>Glomeromycotina</taxon>
        <taxon>Glomeromycetes</taxon>
        <taxon>Glomerales</taxon>
        <taxon>Glomeraceae</taxon>
        <taxon>Funneliformis</taxon>
    </lineage>
</organism>
<dbReference type="Proteomes" id="UP001153678">
    <property type="component" value="Unassembled WGS sequence"/>
</dbReference>
<sequence>MTRTLKIQETTASNETNECIQLAKGRDRGRGRGKSGKIVVTEPIFTETDIIPAKKDVVVGENGGNRTYSYYTP</sequence>
<keyword evidence="2" id="KW-1185">Reference proteome</keyword>
<dbReference type="EMBL" id="CAMKVN010000089">
    <property type="protein sequence ID" value="CAI2163408.1"/>
    <property type="molecule type" value="Genomic_DNA"/>
</dbReference>
<reference evidence="1" key="1">
    <citation type="submission" date="2022-08" db="EMBL/GenBank/DDBJ databases">
        <authorList>
            <person name="Kallberg Y."/>
            <person name="Tangrot J."/>
            <person name="Rosling A."/>
        </authorList>
    </citation>
    <scope>NUCLEOTIDE SEQUENCE</scope>
    <source>
        <strain evidence="1">Wild A</strain>
    </source>
</reference>
<name>A0A9W4WI30_9GLOM</name>
<evidence type="ECO:0000313" key="2">
    <source>
        <dbReference type="Proteomes" id="UP001153678"/>
    </source>
</evidence>
<dbReference type="AlphaFoldDB" id="A0A9W4WI30"/>
<comment type="caution">
    <text evidence="1">The sequence shown here is derived from an EMBL/GenBank/DDBJ whole genome shotgun (WGS) entry which is preliminary data.</text>
</comment>